<dbReference type="Proteomes" id="UP000038040">
    <property type="component" value="Unplaced"/>
</dbReference>
<gene>
    <name evidence="2" type="ORF">DME_LOCUS2008</name>
</gene>
<dbReference type="WBParaSite" id="DME_0000785701-mRNA-1">
    <property type="protein sequence ID" value="DME_0000785701-mRNA-1"/>
    <property type="gene ID" value="DME_0000785701"/>
</dbReference>
<accession>A0A0N4UJL4</accession>
<feature type="region of interest" description="Disordered" evidence="1">
    <location>
        <begin position="281"/>
        <end position="307"/>
    </location>
</feature>
<proteinExistence type="predicted"/>
<protein>
    <submittedName>
        <fullName evidence="5">SH2 domain-containing protein</fullName>
    </submittedName>
</protein>
<evidence type="ECO:0000313" key="2">
    <source>
        <dbReference type="EMBL" id="VDN52035.1"/>
    </source>
</evidence>
<organism evidence="3 5">
    <name type="scientific">Dracunculus medinensis</name>
    <name type="common">Guinea worm</name>
    <dbReference type="NCBI Taxonomy" id="318479"/>
    <lineage>
        <taxon>Eukaryota</taxon>
        <taxon>Metazoa</taxon>
        <taxon>Ecdysozoa</taxon>
        <taxon>Nematoda</taxon>
        <taxon>Chromadorea</taxon>
        <taxon>Rhabditida</taxon>
        <taxon>Spirurina</taxon>
        <taxon>Dracunculoidea</taxon>
        <taxon>Dracunculidae</taxon>
        <taxon>Dracunculus</taxon>
    </lineage>
</organism>
<evidence type="ECO:0000256" key="1">
    <source>
        <dbReference type="SAM" id="MobiDB-lite"/>
    </source>
</evidence>
<dbReference type="AlphaFoldDB" id="A0A0N4UJL4"/>
<name>A0A0N4UJL4_DRAME</name>
<evidence type="ECO:0000313" key="3">
    <source>
        <dbReference type="Proteomes" id="UP000038040"/>
    </source>
</evidence>
<keyword evidence="4" id="KW-1185">Reference proteome</keyword>
<evidence type="ECO:0000313" key="5">
    <source>
        <dbReference type="WBParaSite" id="DME_0000785701-mRNA-1"/>
    </source>
</evidence>
<sequence length="307" mass="34748">MAVRDSQMAKLAKPIRCSDFADKALAWIKSDGTRRSSRADQSTRKSTLSFFTSEQLSTCEEPTDPFENEDGTGSELGMQEVSREHSATGLAHAIAPLPPWLRGCHAHVTEMSRRRSALDRSAWERLAVVISGAEAMVHATKGKRMGFLSFSFHIFDMHQMHVVFILISSSYRVTHCDYELQPSSPSLVHAFYETNKNFPGKRCLKERIEPDKELSTRPFSTRQLPTFSPSLSIVMMTRNRPSSRGSTPAMSKTKIERLHVSDEYQTRGLGGPYNEEWPVKQFTIQDEQRGEKMKESRNGESLKSKNI</sequence>
<dbReference type="Proteomes" id="UP000274756">
    <property type="component" value="Unassembled WGS sequence"/>
</dbReference>
<reference evidence="2 4" key="2">
    <citation type="submission" date="2018-11" db="EMBL/GenBank/DDBJ databases">
        <authorList>
            <consortium name="Pathogen Informatics"/>
        </authorList>
    </citation>
    <scope>NUCLEOTIDE SEQUENCE [LARGE SCALE GENOMIC DNA]</scope>
</reference>
<feature type="compositionally biased region" description="Basic and acidic residues" evidence="1">
    <location>
        <begin position="286"/>
        <end position="307"/>
    </location>
</feature>
<evidence type="ECO:0000313" key="4">
    <source>
        <dbReference type="Proteomes" id="UP000274756"/>
    </source>
</evidence>
<dbReference type="EMBL" id="UYYG01000041">
    <property type="protein sequence ID" value="VDN52035.1"/>
    <property type="molecule type" value="Genomic_DNA"/>
</dbReference>
<reference evidence="5" key="1">
    <citation type="submission" date="2017-02" db="UniProtKB">
        <authorList>
            <consortium name="WormBaseParasite"/>
        </authorList>
    </citation>
    <scope>IDENTIFICATION</scope>
</reference>